<reference evidence="2" key="1">
    <citation type="submission" date="2021-06" db="EMBL/GenBank/DDBJ databases">
        <authorList>
            <person name="Kallberg Y."/>
            <person name="Tangrot J."/>
            <person name="Rosling A."/>
        </authorList>
    </citation>
    <scope>NUCLEOTIDE SEQUENCE</scope>
    <source>
        <strain evidence="2">FL130A</strain>
    </source>
</reference>
<accession>A0A9N9JCQ3</accession>
<dbReference type="Proteomes" id="UP000789508">
    <property type="component" value="Unassembled WGS sequence"/>
</dbReference>
<evidence type="ECO:0000313" key="3">
    <source>
        <dbReference type="Proteomes" id="UP000789508"/>
    </source>
</evidence>
<dbReference type="AlphaFoldDB" id="A0A9N9JCQ3"/>
<name>A0A9N9JCQ3_9GLOM</name>
<keyword evidence="3" id="KW-1185">Reference proteome</keyword>
<evidence type="ECO:0000256" key="1">
    <source>
        <dbReference type="SAM" id="MobiDB-lite"/>
    </source>
</evidence>
<dbReference type="EMBL" id="CAJVPS010055267">
    <property type="protein sequence ID" value="CAG8775333.1"/>
    <property type="molecule type" value="Genomic_DNA"/>
</dbReference>
<gene>
    <name evidence="2" type="ORF">ALEPTO_LOCUS14368</name>
</gene>
<evidence type="ECO:0000313" key="2">
    <source>
        <dbReference type="EMBL" id="CAG8775333.1"/>
    </source>
</evidence>
<proteinExistence type="predicted"/>
<organism evidence="2 3">
    <name type="scientific">Ambispora leptoticha</name>
    <dbReference type="NCBI Taxonomy" id="144679"/>
    <lineage>
        <taxon>Eukaryota</taxon>
        <taxon>Fungi</taxon>
        <taxon>Fungi incertae sedis</taxon>
        <taxon>Mucoromycota</taxon>
        <taxon>Glomeromycotina</taxon>
        <taxon>Glomeromycetes</taxon>
        <taxon>Archaeosporales</taxon>
        <taxon>Ambisporaceae</taxon>
        <taxon>Ambispora</taxon>
    </lineage>
</organism>
<feature type="non-terminal residue" evidence="2">
    <location>
        <position position="1"/>
    </location>
</feature>
<feature type="non-terminal residue" evidence="2">
    <location>
        <position position="40"/>
    </location>
</feature>
<sequence>CLLNRQKEEENRKHNEETSRRAKELKVQQRAEKEALAKER</sequence>
<feature type="region of interest" description="Disordered" evidence="1">
    <location>
        <begin position="1"/>
        <end position="40"/>
    </location>
</feature>
<protein>
    <submittedName>
        <fullName evidence="2">2436_t:CDS:1</fullName>
    </submittedName>
</protein>
<comment type="caution">
    <text evidence="2">The sequence shown here is derived from an EMBL/GenBank/DDBJ whole genome shotgun (WGS) entry which is preliminary data.</text>
</comment>